<evidence type="ECO:0000313" key="2">
    <source>
        <dbReference type="Proteomes" id="UP000215914"/>
    </source>
</evidence>
<sequence>MNRTMLALEKRVMPRTHPKLLVYSLEKRVMPRTQNDGGRITQATHAPTGLTYQLTYVLIIWNVRRTRISERRRKLKREPQTCWIWLLSISKNFIIKLSLKPIQFDVESGAMKLFDVKNIRCRKRCNESVRCQKQYNVLSSGEVDFEVEINESEVALLSLLKSDDDLRVTESFSSLNDKVLAAAVEAVLAVLIIKRKTGYPRCACEYS</sequence>
<reference evidence="2" key="1">
    <citation type="journal article" date="2017" name="Nature">
        <title>The sunflower genome provides insights into oil metabolism, flowering and Asterid evolution.</title>
        <authorList>
            <person name="Badouin H."/>
            <person name="Gouzy J."/>
            <person name="Grassa C.J."/>
            <person name="Murat F."/>
            <person name="Staton S.E."/>
            <person name="Cottret L."/>
            <person name="Lelandais-Briere C."/>
            <person name="Owens G.L."/>
            <person name="Carrere S."/>
            <person name="Mayjonade B."/>
            <person name="Legrand L."/>
            <person name="Gill N."/>
            <person name="Kane N.C."/>
            <person name="Bowers J.E."/>
            <person name="Hubner S."/>
            <person name="Bellec A."/>
            <person name="Berard A."/>
            <person name="Berges H."/>
            <person name="Blanchet N."/>
            <person name="Boniface M.C."/>
            <person name="Brunel D."/>
            <person name="Catrice O."/>
            <person name="Chaidir N."/>
            <person name="Claudel C."/>
            <person name="Donnadieu C."/>
            <person name="Faraut T."/>
            <person name="Fievet G."/>
            <person name="Helmstetter N."/>
            <person name="King M."/>
            <person name="Knapp S.J."/>
            <person name="Lai Z."/>
            <person name="Le Paslier M.C."/>
            <person name="Lippi Y."/>
            <person name="Lorenzon L."/>
            <person name="Mandel J.R."/>
            <person name="Marage G."/>
            <person name="Marchand G."/>
            <person name="Marquand E."/>
            <person name="Bret-Mestries E."/>
            <person name="Morien E."/>
            <person name="Nambeesan S."/>
            <person name="Nguyen T."/>
            <person name="Pegot-Espagnet P."/>
            <person name="Pouilly N."/>
            <person name="Raftis F."/>
            <person name="Sallet E."/>
            <person name="Schiex T."/>
            <person name="Thomas J."/>
            <person name="Vandecasteele C."/>
            <person name="Vares D."/>
            <person name="Vear F."/>
            <person name="Vautrin S."/>
            <person name="Crespi M."/>
            <person name="Mangin B."/>
            <person name="Burke J.M."/>
            <person name="Salse J."/>
            <person name="Munos S."/>
            <person name="Vincourt P."/>
            <person name="Rieseberg L.H."/>
            <person name="Langlade N.B."/>
        </authorList>
    </citation>
    <scope>NUCLEOTIDE SEQUENCE [LARGE SCALE GENOMIC DNA]</scope>
    <source>
        <strain evidence="2">cv. SF193</strain>
    </source>
</reference>
<dbReference type="Proteomes" id="UP000215914">
    <property type="component" value="Chromosome 13"/>
</dbReference>
<protein>
    <submittedName>
        <fullName evidence="1">Uncharacterized protein</fullName>
    </submittedName>
</protein>
<dbReference type="AlphaFoldDB" id="A0A251SQE8"/>
<name>A0A251SQE8_HELAN</name>
<evidence type="ECO:0000313" key="1">
    <source>
        <dbReference type="EMBL" id="OTG00742.1"/>
    </source>
</evidence>
<gene>
    <name evidence="1" type="ORF">HannXRQ_Chr13g0394441</name>
</gene>
<dbReference type="EMBL" id="CM007902">
    <property type="protein sequence ID" value="OTG00742.1"/>
    <property type="molecule type" value="Genomic_DNA"/>
</dbReference>
<organism evidence="1 2">
    <name type="scientific">Helianthus annuus</name>
    <name type="common">Common sunflower</name>
    <dbReference type="NCBI Taxonomy" id="4232"/>
    <lineage>
        <taxon>Eukaryota</taxon>
        <taxon>Viridiplantae</taxon>
        <taxon>Streptophyta</taxon>
        <taxon>Embryophyta</taxon>
        <taxon>Tracheophyta</taxon>
        <taxon>Spermatophyta</taxon>
        <taxon>Magnoliopsida</taxon>
        <taxon>eudicotyledons</taxon>
        <taxon>Gunneridae</taxon>
        <taxon>Pentapetalae</taxon>
        <taxon>asterids</taxon>
        <taxon>campanulids</taxon>
        <taxon>Asterales</taxon>
        <taxon>Asteraceae</taxon>
        <taxon>Asteroideae</taxon>
        <taxon>Heliantheae alliance</taxon>
        <taxon>Heliantheae</taxon>
        <taxon>Helianthus</taxon>
    </lineage>
</organism>
<accession>A0A251SQE8</accession>
<keyword evidence="2" id="KW-1185">Reference proteome</keyword>
<proteinExistence type="predicted"/>
<dbReference type="InParanoid" id="A0A251SQE8"/>